<dbReference type="OrthoDB" id="6225685at2"/>
<name>A0A074KVS1_9BACT</name>
<gene>
    <name evidence="1" type="ORF">EL17_23255</name>
</gene>
<protein>
    <submittedName>
        <fullName evidence="1">Uncharacterized protein</fullName>
    </submittedName>
</protein>
<organism evidence="1 2">
    <name type="scientific">Anditalea andensis</name>
    <dbReference type="NCBI Taxonomy" id="1048983"/>
    <lineage>
        <taxon>Bacteria</taxon>
        <taxon>Pseudomonadati</taxon>
        <taxon>Bacteroidota</taxon>
        <taxon>Cytophagia</taxon>
        <taxon>Cytophagales</taxon>
        <taxon>Cytophagaceae</taxon>
        <taxon>Anditalea</taxon>
    </lineage>
</organism>
<proteinExistence type="predicted"/>
<evidence type="ECO:0000313" key="2">
    <source>
        <dbReference type="Proteomes" id="UP000027821"/>
    </source>
</evidence>
<dbReference type="AlphaFoldDB" id="A0A074KVS1"/>
<accession>A0A074KVS1</accession>
<sequence length="77" mass="8996">MEIQAIKSRLALSQVRYQYGFKPDFRDHLFVHEYGHYLQSQRMGPLYLPFGTMPGQPYFGPGLPQINPHNNNFITLL</sequence>
<evidence type="ECO:0000313" key="1">
    <source>
        <dbReference type="EMBL" id="KEO71678.1"/>
    </source>
</evidence>
<keyword evidence="2" id="KW-1185">Reference proteome</keyword>
<comment type="caution">
    <text evidence="1">The sequence shown here is derived from an EMBL/GenBank/DDBJ whole genome shotgun (WGS) entry which is preliminary data.</text>
</comment>
<dbReference type="Proteomes" id="UP000027821">
    <property type="component" value="Unassembled WGS sequence"/>
</dbReference>
<dbReference type="EMBL" id="JMIH01000041">
    <property type="protein sequence ID" value="KEO71678.1"/>
    <property type="molecule type" value="Genomic_DNA"/>
</dbReference>
<reference evidence="1 2" key="1">
    <citation type="submission" date="2014-04" db="EMBL/GenBank/DDBJ databases">
        <title>Characterization and application of a salt tolerant electro-active bacterium.</title>
        <authorList>
            <person name="Yang L."/>
            <person name="Wei S."/>
            <person name="Tay Q.X.M."/>
        </authorList>
    </citation>
    <scope>NUCLEOTIDE SEQUENCE [LARGE SCALE GENOMIC DNA]</scope>
    <source>
        <strain evidence="1 2">LY1</strain>
    </source>
</reference>